<organism evidence="1 2">
    <name type="scientific">Brassica napus</name>
    <name type="common">Rape</name>
    <dbReference type="NCBI Taxonomy" id="3708"/>
    <lineage>
        <taxon>Eukaryota</taxon>
        <taxon>Viridiplantae</taxon>
        <taxon>Streptophyta</taxon>
        <taxon>Embryophyta</taxon>
        <taxon>Tracheophyta</taxon>
        <taxon>Spermatophyta</taxon>
        <taxon>Magnoliopsida</taxon>
        <taxon>eudicotyledons</taxon>
        <taxon>Gunneridae</taxon>
        <taxon>Pentapetalae</taxon>
        <taxon>rosids</taxon>
        <taxon>malvids</taxon>
        <taxon>Brassicales</taxon>
        <taxon>Brassicaceae</taxon>
        <taxon>Brassiceae</taxon>
        <taxon>Brassica</taxon>
    </lineage>
</organism>
<dbReference type="Proteomes" id="UP000824890">
    <property type="component" value="Unassembled WGS sequence"/>
</dbReference>
<evidence type="ECO:0000313" key="1">
    <source>
        <dbReference type="EMBL" id="KAH0897910.1"/>
    </source>
</evidence>
<gene>
    <name evidence="1" type="ORF">HID58_047478</name>
</gene>
<dbReference type="PANTHER" id="PTHR47165">
    <property type="entry name" value="OS03G0429900 PROTEIN"/>
    <property type="match status" value="1"/>
</dbReference>
<evidence type="ECO:0000313" key="2">
    <source>
        <dbReference type="Proteomes" id="UP000824890"/>
    </source>
</evidence>
<comment type="caution">
    <text evidence="1">The sequence shown here is derived from an EMBL/GenBank/DDBJ whole genome shotgun (WGS) entry which is preliminary data.</text>
</comment>
<dbReference type="InterPro" id="IPR012340">
    <property type="entry name" value="NA-bd_OB-fold"/>
</dbReference>
<sequence length="295" mass="33564">MRRCLYFSPLVSPTTMNSISSFPKNLMKTLKRTFYETRQTRDVNETRDLNKGGELIEVDMLLDEKSSLIKISVSVHRLNTFRELLKEGALYELSGFDVTRSNNHFKLCNSNVAIRLNQSTKMSQLSLIQDNPSLSDILGEVCDIRTTYNDHSQITQRLMVNDRVDKDATVCVSVFDSLAELLHKRLEAGVVHPKVMIETNINPKFIGGRLHLNATSGNHFILTMRWPQTIIYLRSCQPDNDSTNGKQYRGVKKLEHVSLGELENYLLESPPRRGMSSFTCPTCFNASVVGVLRFN</sequence>
<accession>A0ABQ8B0U1</accession>
<dbReference type="Gene3D" id="2.40.50.140">
    <property type="entry name" value="Nucleic acid-binding proteins"/>
    <property type="match status" value="1"/>
</dbReference>
<protein>
    <submittedName>
        <fullName evidence="1">Uncharacterized protein</fullName>
    </submittedName>
</protein>
<reference evidence="1 2" key="1">
    <citation type="submission" date="2021-05" db="EMBL/GenBank/DDBJ databases">
        <title>Genome Assembly of Synthetic Allotetraploid Brassica napus Reveals Homoeologous Exchanges between Subgenomes.</title>
        <authorList>
            <person name="Davis J.T."/>
        </authorList>
    </citation>
    <scope>NUCLEOTIDE SEQUENCE [LARGE SCALE GENOMIC DNA]</scope>
    <source>
        <strain evidence="2">cv. Da-Ae</strain>
        <tissue evidence="1">Seedling</tissue>
    </source>
</reference>
<name>A0ABQ8B0U1_BRANA</name>
<proteinExistence type="predicted"/>
<dbReference type="EMBL" id="JAGKQM010000012">
    <property type="protein sequence ID" value="KAH0897910.1"/>
    <property type="molecule type" value="Genomic_DNA"/>
</dbReference>
<keyword evidence="2" id="KW-1185">Reference proteome</keyword>
<dbReference type="PANTHER" id="PTHR47165:SF4">
    <property type="entry name" value="OS03G0429900 PROTEIN"/>
    <property type="match status" value="1"/>
</dbReference>